<sequence>MRNDCLPLVGSGFGRSLSGLRHPIALSCRATMADSAAIRDPGTFDSIPVIDITNANGTRDQKSALAFEIKNACMEVGAFYITGHGIHHETIDSVFSAMKAYFSLPLETKMELYHKRVGNCQGYTPLLDTNIDPSNRGDLLEGFAAGWEELIPEENDETSRNDDRPKAGTNVWPLEPAGFREAYLNYYHAALAVGKTLYHLFALALDLPETYFEDKTKESVHDMRTVRYPPQTGPVDDRMVGLGAHTDFKCFTILWQEPDIQALQVLNSERRWINVTPIPGTLVVNIADQLGRWTNDVFRSPVHRAVNRSGVDRYSTAVFFGMNSDVQVEPIPSCISPDQPPKYEPISAGDYERKRIEAMFRQGTP</sequence>
<dbReference type="InterPro" id="IPR044861">
    <property type="entry name" value="IPNS-like_FE2OG_OXY"/>
</dbReference>
<dbReference type="GO" id="GO:0046872">
    <property type="term" value="F:metal ion binding"/>
    <property type="evidence" value="ECO:0007669"/>
    <property type="project" value="UniProtKB-KW"/>
</dbReference>
<reference evidence="3 4" key="1">
    <citation type="submission" date="2014-04" db="EMBL/GenBank/DDBJ databases">
        <authorList>
            <consortium name="DOE Joint Genome Institute"/>
            <person name="Kuo A."/>
            <person name="Kohler A."/>
            <person name="Nagy L.G."/>
            <person name="Floudas D."/>
            <person name="Copeland A."/>
            <person name="Barry K.W."/>
            <person name="Cichocki N."/>
            <person name="Veneault-Fourrey C."/>
            <person name="LaButti K."/>
            <person name="Lindquist E.A."/>
            <person name="Lipzen A."/>
            <person name="Lundell T."/>
            <person name="Morin E."/>
            <person name="Murat C."/>
            <person name="Sun H."/>
            <person name="Tunlid A."/>
            <person name="Henrissat B."/>
            <person name="Grigoriev I.V."/>
            <person name="Hibbett D.S."/>
            <person name="Martin F."/>
            <person name="Nordberg H.P."/>
            <person name="Cantor M.N."/>
            <person name="Hua S.X."/>
        </authorList>
    </citation>
    <scope>NUCLEOTIDE SEQUENCE [LARGE SCALE GENOMIC DNA]</scope>
    <source>
        <strain evidence="3 4">Foug A</strain>
    </source>
</reference>
<dbReference type="InterPro" id="IPR027443">
    <property type="entry name" value="IPNS-like_sf"/>
</dbReference>
<evidence type="ECO:0000313" key="3">
    <source>
        <dbReference type="EMBL" id="KIM64744.1"/>
    </source>
</evidence>
<dbReference type="Pfam" id="PF14226">
    <property type="entry name" value="DIOX_N"/>
    <property type="match status" value="1"/>
</dbReference>
<name>A0A0C3E8M9_9AGAM</name>
<protein>
    <recommendedName>
        <fullName evidence="2">Fe2OG dioxygenase domain-containing protein</fullName>
    </recommendedName>
</protein>
<evidence type="ECO:0000259" key="2">
    <source>
        <dbReference type="PROSITE" id="PS51471"/>
    </source>
</evidence>
<evidence type="ECO:0000256" key="1">
    <source>
        <dbReference type="RuleBase" id="RU003682"/>
    </source>
</evidence>
<dbReference type="PROSITE" id="PS51471">
    <property type="entry name" value="FE2OG_OXY"/>
    <property type="match status" value="1"/>
</dbReference>
<dbReference type="STRING" id="1036808.A0A0C3E8M9"/>
<dbReference type="Proteomes" id="UP000053989">
    <property type="component" value="Unassembled WGS sequence"/>
</dbReference>
<dbReference type="InParanoid" id="A0A0C3E8M9"/>
<keyword evidence="1" id="KW-0560">Oxidoreductase</keyword>
<dbReference type="GO" id="GO:0016491">
    <property type="term" value="F:oxidoreductase activity"/>
    <property type="evidence" value="ECO:0007669"/>
    <property type="project" value="UniProtKB-KW"/>
</dbReference>
<organism evidence="3 4">
    <name type="scientific">Scleroderma citrinum Foug A</name>
    <dbReference type="NCBI Taxonomy" id="1036808"/>
    <lineage>
        <taxon>Eukaryota</taxon>
        <taxon>Fungi</taxon>
        <taxon>Dikarya</taxon>
        <taxon>Basidiomycota</taxon>
        <taxon>Agaricomycotina</taxon>
        <taxon>Agaricomycetes</taxon>
        <taxon>Agaricomycetidae</taxon>
        <taxon>Boletales</taxon>
        <taxon>Sclerodermatineae</taxon>
        <taxon>Sclerodermataceae</taxon>
        <taxon>Scleroderma</taxon>
    </lineage>
</organism>
<accession>A0A0C3E8M9</accession>
<dbReference type="InterPro" id="IPR005123">
    <property type="entry name" value="Oxoglu/Fe-dep_dioxygenase_dom"/>
</dbReference>
<dbReference type="OrthoDB" id="288590at2759"/>
<dbReference type="AlphaFoldDB" id="A0A0C3E8M9"/>
<proteinExistence type="inferred from homology"/>
<keyword evidence="1" id="KW-0408">Iron</keyword>
<dbReference type="HOGENOM" id="CLU_010119_6_3_1"/>
<dbReference type="PANTHER" id="PTHR47990">
    <property type="entry name" value="2-OXOGLUTARATE (2OG) AND FE(II)-DEPENDENT OXYGENASE SUPERFAMILY PROTEIN-RELATED"/>
    <property type="match status" value="1"/>
</dbReference>
<dbReference type="Pfam" id="PF03171">
    <property type="entry name" value="2OG-FeII_Oxy"/>
    <property type="match status" value="1"/>
</dbReference>
<dbReference type="Gene3D" id="2.60.120.330">
    <property type="entry name" value="B-lactam Antibiotic, Isopenicillin N Synthase, Chain"/>
    <property type="match status" value="1"/>
</dbReference>
<keyword evidence="1" id="KW-0479">Metal-binding</keyword>
<gene>
    <name evidence="3" type="ORF">SCLCIDRAFT_1165321</name>
</gene>
<comment type="similarity">
    <text evidence="1">Belongs to the iron/ascorbate-dependent oxidoreductase family.</text>
</comment>
<dbReference type="InterPro" id="IPR050231">
    <property type="entry name" value="Iron_ascorbate_oxido_reductase"/>
</dbReference>
<dbReference type="EMBL" id="KN822026">
    <property type="protein sequence ID" value="KIM64744.1"/>
    <property type="molecule type" value="Genomic_DNA"/>
</dbReference>
<evidence type="ECO:0000313" key="4">
    <source>
        <dbReference type="Proteomes" id="UP000053989"/>
    </source>
</evidence>
<keyword evidence="4" id="KW-1185">Reference proteome</keyword>
<reference evidence="4" key="2">
    <citation type="submission" date="2015-01" db="EMBL/GenBank/DDBJ databases">
        <title>Evolutionary Origins and Diversification of the Mycorrhizal Mutualists.</title>
        <authorList>
            <consortium name="DOE Joint Genome Institute"/>
            <consortium name="Mycorrhizal Genomics Consortium"/>
            <person name="Kohler A."/>
            <person name="Kuo A."/>
            <person name="Nagy L.G."/>
            <person name="Floudas D."/>
            <person name="Copeland A."/>
            <person name="Barry K.W."/>
            <person name="Cichocki N."/>
            <person name="Veneault-Fourrey C."/>
            <person name="LaButti K."/>
            <person name="Lindquist E.A."/>
            <person name="Lipzen A."/>
            <person name="Lundell T."/>
            <person name="Morin E."/>
            <person name="Murat C."/>
            <person name="Riley R."/>
            <person name="Ohm R."/>
            <person name="Sun H."/>
            <person name="Tunlid A."/>
            <person name="Henrissat B."/>
            <person name="Grigoriev I.V."/>
            <person name="Hibbett D.S."/>
            <person name="Martin F."/>
        </authorList>
    </citation>
    <scope>NUCLEOTIDE SEQUENCE [LARGE SCALE GENOMIC DNA]</scope>
    <source>
        <strain evidence="4">Foug A</strain>
    </source>
</reference>
<dbReference type="InterPro" id="IPR026992">
    <property type="entry name" value="DIOX_N"/>
</dbReference>
<dbReference type="SUPFAM" id="SSF51197">
    <property type="entry name" value="Clavaminate synthase-like"/>
    <property type="match status" value="1"/>
</dbReference>
<feature type="domain" description="Fe2OG dioxygenase" evidence="2">
    <location>
        <begin position="219"/>
        <end position="324"/>
    </location>
</feature>